<keyword evidence="12" id="KW-1185">Reference proteome</keyword>
<evidence type="ECO:0000256" key="4">
    <source>
        <dbReference type="ARBA" id="ARBA00022597"/>
    </source>
</evidence>
<dbReference type="Pfam" id="PF00563">
    <property type="entry name" value="EAL"/>
    <property type="match status" value="1"/>
</dbReference>
<dbReference type="RefSeq" id="WP_055067315.1">
    <property type="nucleotide sequence ID" value="NZ_CP173697.1"/>
</dbReference>
<feature type="transmembrane region" description="Helical" evidence="8">
    <location>
        <begin position="158"/>
        <end position="179"/>
    </location>
</feature>
<feature type="transmembrane region" description="Helical" evidence="8">
    <location>
        <begin position="57"/>
        <end position="76"/>
    </location>
</feature>
<reference evidence="12" key="1">
    <citation type="submission" date="2015-05" db="EMBL/GenBank/DDBJ databases">
        <authorList>
            <consortium name="Pathogen Informatics"/>
        </authorList>
    </citation>
    <scope>NUCLEOTIDE SEQUENCE [LARGE SCALE GENOMIC DNA]</scope>
    <source>
        <strain evidence="12">M72</strain>
    </source>
</reference>
<feature type="domain" description="PTS EIIC type-3" evidence="10">
    <location>
        <begin position="1"/>
        <end position="327"/>
    </location>
</feature>
<feature type="transmembrane region" description="Helical" evidence="8">
    <location>
        <begin position="33"/>
        <end position="51"/>
    </location>
</feature>
<keyword evidence="3" id="KW-1003">Cell membrane</keyword>
<name>A0A0M6WIA8_9FIRM</name>
<dbReference type="CDD" id="cd01948">
    <property type="entry name" value="EAL"/>
    <property type="match status" value="1"/>
</dbReference>
<dbReference type="InterPro" id="IPR004501">
    <property type="entry name" value="PTS_EIIC_3"/>
</dbReference>
<dbReference type="SUPFAM" id="SSF141868">
    <property type="entry name" value="EAL domain-like"/>
    <property type="match status" value="1"/>
</dbReference>
<dbReference type="GO" id="GO:0008982">
    <property type="term" value="F:protein-N(PI)-phosphohistidine-sugar phosphotransferase activity"/>
    <property type="evidence" value="ECO:0007669"/>
    <property type="project" value="InterPro"/>
</dbReference>
<dbReference type="PROSITE" id="PS50883">
    <property type="entry name" value="EAL"/>
    <property type="match status" value="1"/>
</dbReference>
<evidence type="ECO:0000259" key="10">
    <source>
        <dbReference type="PROSITE" id="PS51105"/>
    </source>
</evidence>
<dbReference type="Pfam" id="PF02378">
    <property type="entry name" value="PTS_EIIC"/>
    <property type="match status" value="1"/>
</dbReference>
<keyword evidence="2" id="KW-0813">Transport</keyword>
<evidence type="ECO:0008006" key="13">
    <source>
        <dbReference type="Google" id="ProtNLM"/>
    </source>
</evidence>
<gene>
    <name evidence="11" type="ORF">M72_23221</name>
</gene>
<dbReference type="PROSITE" id="PS51105">
    <property type="entry name" value="PTS_EIIC_TYPE_3"/>
    <property type="match status" value="1"/>
</dbReference>
<feature type="domain" description="EAL" evidence="9">
    <location>
        <begin position="373"/>
        <end position="625"/>
    </location>
</feature>
<keyword evidence="7 8" id="KW-0472">Membrane</keyword>
<comment type="subcellular location">
    <subcellularLocation>
        <location evidence="1">Cell membrane</location>
        <topology evidence="1">Multi-pass membrane protein</topology>
    </subcellularLocation>
</comment>
<dbReference type="GO" id="GO:0071111">
    <property type="term" value="F:cyclic-guanylate-specific phosphodiesterase activity"/>
    <property type="evidence" value="ECO:0007669"/>
    <property type="project" value="InterPro"/>
</dbReference>
<feature type="transmembrane region" description="Helical" evidence="8">
    <location>
        <begin position="6"/>
        <end position="24"/>
    </location>
</feature>
<evidence type="ECO:0000259" key="9">
    <source>
        <dbReference type="PROSITE" id="PS50883"/>
    </source>
</evidence>
<keyword evidence="5 8" id="KW-0812">Transmembrane</keyword>
<evidence type="ECO:0000256" key="8">
    <source>
        <dbReference type="SAM" id="Phobius"/>
    </source>
</evidence>
<dbReference type="InterPro" id="IPR003352">
    <property type="entry name" value="PTS_EIIC"/>
</dbReference>
<dbReference type="OrthoDB" id="1641940at2"/>
<dbReference type="Proteomes" id="UP000049979">
    <property type="component" value="Unassembled WGS sequence"/>
</dbReference>
<protein>
    <recommendedName>
        <fullName evidence="13">EAL domain-containing protein</fullName>
    </recommendedName>
</protein>
<evidence type="ECO:0000256" key="5">
    <source>
        <dbReference type="ARBA" id="ARBA00022692"/>
    </source>
</evidence>
<accession>A0A0M6WIA8</accession>
<evidence type="ECO:0000313" key="12">
    <source>
        <dbReference type="Proteomes" id="UP000049979"/>
    </source>
</evidence>
<dbReference type="InterPro" id="IPR035919">
    <property type="entry name" value="EAL_sf"/>
</dbReference>
<dbReference type="PANTHER" id="PTHR33121:SF79">
    <property type="entry name" value="CYCLIC DI-GMP PHOSPHODIESTERASE PDED-RELATED"/>
    <property type="match status" value="1"/>
</dbReference>
<sequence length="627" mass="70184">MVYEGTYGIFSVALVITIAYSYAMEKNESLENVVMYVVVALAAFSAQLNLGTEDFDVAGLGTTGCFAAMFIGYLSCMAFSKLRRCHKLMLEQYTAGMGGGCVLAIRTLIPLGIVAAGSGGLNLLIGRITGIYGCYQWFNHIFYAACQNIADYSNFLSGLLYTFAVNLMWFFGLHGSHILEAVAVHNFGVTGNVVFSKAFYDVYVAMGGCGTTVSVLIALLLFFRKERTGKLAGLASFTVVFNLNEMLTFGIPIILNPILLVPFVLTPVVCYCLAYAATVCGFLPVLTHEVVWSTPVGIGGYLASGSWKGIAVQAVGILAGILFYLPFLKINQRMEVYKAKRHVQVLIHELQEKEEQIDQPVFLTRGDHIGMISRMLLLDLKHAIKNKELYMLYQPQVYSDGICIGAEALLRWNHPVYGMIYPPLIIYLAEAGKVLPELEQFIIDEVTDGIVQTRAQYDSDFKISVNITAHSLLWDIEGYIRQTMEQKEIDAHMLWIEITEQDILLQTDVVVRKLEELKKQGHKLLIDDFGMGHTSLLYLQSEYFDVVKLDGSLTRPLLKSHTNQKIVRSIIELGQELGVNVIAEFVENREQRDLLDTLGCHCYQGYLYAKPLELEEFITYMKQMNEK</sequence>
<evidence type="ECO:0000313" key="11">
    <source>
        <dbReference type="EMBL" id="CRL35195.1"/>
    </source>
</evidence>
<dbReference type="InterPro" id="IPR050706">
    <property type="entry name" value="Cyclic-di-GMP_PDE-like"/>
</dbReference>
<feature type="transmembrane region" description="Helical" evidence="8">
    <location>
        <begin position="199"/>
        <end position="222"/>
    </location>
</feature>
<evidence type="ECO:0000256" key="1">
    <source>
        <dbReference type="ARBA" id="ARBA00004651"/>
    </source>
</evidence>
<feature type="transmembrane region" description="Helical" evidence="8">
    <location>
        <begin position="307"/>
        <end position="327"/>
    </location>
</feature>
<feature type="transmembrane region" description="Helical" evidence="8">
    <location>
        <begin position="97"/>
        <end position="118"/>
    </location>
</feature>
<dbReference type="GO" id="GO:0005886">
    <property type="term" value="C:plasma membrane"/>
    <property type="evidence" value="ECO:0007669"/>
    <property type="project" value="UniProtKB-SubCell"/>
</dbReference>
<feature type="transmembrane region" description="Helical" evidence="8">
    <location>
        <begin position="124"/>
        <end position="146"/>
    </location>
</feature>
<feature type="transmembrane region" description="Helical" evidence="8">
    <location>
        <begin position="234"/>
        <end position="255"/>
    </location>
</feature>
<dbReference type="SMART" id="SM00052">
    <property type="entry name" value="EAL"/>
    <property type="match status" value="1"/>
</dbReference>
<dbReference type="AlphaFoldDB" id="A0A0M6WIA8"/>
<dbReference type="GO" id="GO:0009401">
    <property type="term" value="P:phosphoenolpyruvate-dependent sugar phosphotransferase system"/>
    <property type="evidence" value="ECO:0007669"/>
    <property type="project" value="InterPro"/>
</dbReference>
<organism evidence="11 12">
    <name type="scientific">Roseburia faecis</name>
    <dbReference type="NCBI Taxonomy" id="301302"/>
    <lineage>
        <taxon>Bacteria</taxon>
        <taxon>Bacillati</taxon>
        <taxon>Bacillota</taxon>
        <taxon>Clostridia</taxon>
        <taxon>Lachnospirales</taxon>
        <taxon>Lachnospiraceae</taxon>
        <taxon>Roseburia</taxon>
    </lineage>
</organism>
<evidence type="ECO:0000256" key="2">
    <source>
        <dbReference type="ARBA" id="ARBA00022448"/>
    </source>
</evidence>
<dbReference type="EMBL" id="CVRR01000008">
    <property type="protein sequence ID" value="CRL35195.1"/>
    <property type="molecule type" value="Genomic_DNA"/>
</dbReference>
<dbReference type="STRING" id="301302.ERS852420_00915"/>
<keyword evidence="6 8" id="KW-1133">Transmembrane helix</keyword>
<dbReference type="InterPro" id="IPR001633">
    <property type="entry name" value="EAL_dom"/>
</dbReference>
<evidence type="ECO:0000256" key="7">
    <source>
        <dbReference type="ARBA" id="ARBA00023136"/>
    </source>
</evidence>
<evidence type="ECO:0000256" key="6">
    <source>
        <dbReference type="ARBA" id="ARBA00022989"/>
    </source>
</evidence>
<dbReference type="Gene3D" id="3.20.20.450">
    <property type="entry name" value="EAL domain"/>
    <property type="match status" value="1"/>
</dbReference>
<proteinExistence type="predicted"/>
<dbReference type="PANTHER" id="PTHR33121">
    <property type="entry name" value="CYCLIC DI-GMP PHOSPHODIESTERASE PDEF"/>
    <property type="match status" value="1"/>
</dbReference>
<keyword evidence="4" id="KW-0762">Sugar transport</keyword>
<evidence type="ECO:0000256" key="3">
    <source>
        <dbReference type="ARBA" id="ARBA00022475"/>
    </source>
</evidence>
<feature type="transmembrane region" description="Helical" evidence="8">
    <location>
        <begin position="261"/>
        <end position="286"/>
    </location>
</feature>